<dbReference type="InterPro" id="IPR050301">
    <property type="entry name" value="NTE"/>
</dbReference>
<dbReference type="AlphaFoldDB" id="A0A2M4C6K7"/>
<dbReference type="PANTHER" id="PTHR14226:SF29">
    <property type="entry name" value="NEUROPATHY TARGET ESTERASE SWS"/>
    <property type="match status" value="1"/>
</dbReference>
<feature type="domain" description="PNPLA" evidence="7">
    <location>
        <begin position="1"/>
        <end position="52"/>
    </location>
</feature>
<organism evidence="8">
    <name type="scientific">Anopheles marajoara</name>
    <dbReference type="NCBI Taxonomy" id="58244"/>
    <lineage>
        <taxon>Eukaryota</taxon>
        <taxon>Metazoa</taxon>
        <taxon>Ecdysozoa</taxon>
        <taxon>Arthropoda</taxon>
        <taxon>Hexapoda</taxon>
        <taxon>Insecta</taxon>
        <taxon>Pterygota</taxon>
        <taxon>Neoptera</taxon>
        <taxon>Endopterygota</taxon>
        <taxon>Diptera</taxon>
        <taxon>Nematocera</taxon>
        <taxon>Culicoidea</taxon>
        <taxon>Culicidae</taxon>
        <taxon>Anophelinae</taxon>
        <taxon>Anopheles</taxon>
    </lineage>
</organism>
<protein>
    <submittedName>
        <fullName evidence="8">Putative patatin-like phospholipase domain protein</fullName>
    </submittedName>
</protein>
<dbReference type="InterPro" id="IPR016035">
    <property type="entry name" value="Acyl_Trfase/lysoPLipase"/>
</dbReference>
<evidence type="ECO:0000256" key="1">
    <source>
        <dbReference type="ARBA" id="ARBA00022801"/>
    </source>
</evidence>
<evidence type="ECO:0000313" key="8">
    <source>
        <dbReference type="EMBL" id="MBW60598.1"/>
    </source>
</evidence>
<dbReference type="InterPro" id="IPR002641">
    <property type="entry name" value="PNPLA_dom"/>
</dbReference>
<evidence type="ECO:0000259" key="7">
    <source>
        <dbReference type="PROSITE" id="PS51635"/>
    </source>
</evidence>
<name>A0A2M4C6K7_9DIPT</name>
<proteinExistence type="predicted"/>
<dbReference type="GO" id="GO:0016042">
    <property type="term" value="P:lipid catabolic process"/>
    <property type="evidence" value="ECO:0007669"/>
    <property type="project" value="UniProtKB-KW"/>
</dbReference>
<keyword evidence="1" id="KW-0378">Hydrolase</keyword>
<dbReference type="GO" id="GO:0004622">
    <property type="term" value="F:phosphatidylcholine lysophospholipase activity"/>
    <property type="evidence" value="ECO:0007669"/>
    <property type="project" value="TreeGrafter"/>
</dbReference>
<dbReference type="GO" id="GO:0005783">
    <property type="term" value="C:endoplasmic reticulum"/>
    <property type="evidence" value="ECO:0007669"/>
    <property type="project" value="TreeGrafter"/>
</dbReference>
<dbReference type="EMBL" id="GGFJ01011457">
    <property type="protein sequence ID" value="MBW60598.1"/>
    <property type="molecule type" value="Transcribed_RNA"/>
</dbReference>
<evidence type="ECO:0000256" key="5">
    <source>
        <dbReference type="SAM" id="MobiDB-lite"/>
    </source>
</evidence>
<keyword evidence="3" id="KW-0443">Lipid metabolism</keyword>
<evidence type="ECO:0000256" key="3">
    <source>
        <dbReference type="ARBA" id="ARBA00023098"/>
    </source>
</evidence>
<keyword evidence="6" id="KW-0732">Signal</keyword>
<dbReference type="SUPFAM" id="SSF52151">
    <property type="entry name" value="FabD/lysophospholipase-like"/>
    <property type="match status" value="1"/>
</dbReference>
<feature type="signal peptide" evidence="6">
    <location>
        <begin position="1"/>
        <end position="17"/>
    </location>
</feature>
<feature type="chain" id="PRO_5014772858" evidence="6">
    <location>
        <begin position="18"/>
        <end position="278"/>
    </location>
</feature>
<evidence type="ECO:0000256" key="4">
    <source>
        <dbReference type="PROSITE-ProRule" id="PRU01161"/>
    </source>
</evidence>
<sequence length="278" mass="31436">MCIIVMISGMLWRYARASMSVAGIFPPMVDNRDGHLLLDGCYTNNVPADVMRAQGATHIIAIDVGSQDDTDLTDYGDDLNGFWLLYKRWNPFTSPVKVPDLPDIQSRLAYVSCVRQLEEVKQSDYCEYIRPPIDKYKTLAFGSFDEIKNVGFEHGKECIEEMRKAGRLSRFNEWSVQSVPKKETHSLNEYSFVDLAQLVCKVPETHPERVYSSSEEDYYDGYASEPSSKPSVKKGMQANRPAGGSLSENEIDSDELEIPRPFIPFVGAHKTRADQKQS</sequence>
<evidence type="ECO:0000256" key="2">
    <source>
        <dbReference type="ARBA" id="ARBA00022963"/>
    </source>
</evidence>
<reference evidence="8" key="1">
    <citation type="submission" date="2018-01" db="EMBL/GenBank/DDBJ databases">
        <title>An insight into the sialome of Amazonian anophelines.</title>
        <authorList>
            <person name="Ribeiro J.M."/>
            <person name="Scarpassa V."/>
            <person name="Calvo E."/>
        </authorList>
    </citation>
    <scope>NUCLEOTIDE SEQUENCE</scope>
    <source>
        <tissue evidence="8">Salivary glands</tissue>
    </source>
</reference>
<dbReference type="Gene3D" id="3.40.1090.10">
    <property type="entry name" value="Cytosolic phospholipase A2 catalytic domain"/>
    <property type="match status" value="1"/>
</dbReference>
<feature type="region of interest" description="Disordered" evidence="5">
    <location>
        <begin position="211"/>
        <end position="278"/>
    </location>
</feature>
<accession>A0A2M4C6K7</accession>
<dbReference type="PANTHER" id="PTHR14226">
    <property type="entry name" value="NEUROPATHY TARGET ESTERASE/SWISS CHEESE D.MELANOGASTER"/>
    <property type="match status" value="1"/>
</dbReference>
<keyword evidence="2" id="KW-0442">Lipid degradation</keyword>
<dbReference type="PROSITE" id="PS51635">
    <property type="entry name" value="PNPLA"/>
    <property type="match status" value="1"/>
</dbReference>
<evidence type="ECO:0000256" key="6">
    <source>
        <dbReference type="SAM" id="SignalP"/>
    </source>
</evidence>
<comment type="caution">
    <text evidence="4">Lacks conserved residue(s) required for the propagation of feature annotation.</text>
</comment>